<feature type="region of interest" description="Disordered" evidence="1">
    <location>
        <begin position="33"/>
        <end position="52"/>
    </location>
</feature>
<proteinExistence type="predicted"/>
<comment type="caution">
    <text evidence="2">The sequence shown here is derived from an EMBL/GenBank/DDBJ whole genome shotgun (WGS) entry which is preliminary data.</text>
</comment>
<dbReference type="AlphaFoldDB" id="A0A839UFF2"/>
<protein>
    <submittedName>
        <fullName evidence="2">Uncharacterized protein</fullName>
    </submittedName>
</protein>
<accession>A0A839UFF2</accession>
<evidence type="ECO:0000313" key="3">
    <source>
        <dbReference type="Proteomes" id="UP000554520"/>
    </source>
</evidence>
<reference evidence="2 3" key="1">
    <citation type="submission" date="2020-08" db="EMBL/GenBank/DDBJ databases">
        <title>Genomic Encyclopedia of Type Strains, Phase III (KMG-III): the genomes of soil and plant-associated and newly described type strains.</title>
        <authorList>
            <person name="Whitman W."/>
        </authorList>
    </citation>
    <scope>NUCLEOTIDE SEQUENCE [LARGE SCALE GENOMIC DNA]</scope>
    <source>
        <strain evidence="2 3">CECT 7015</strain>
    </source>
</reference>
<evidence type="ECO:0000313" key="2">
    <source>
        <dbReference type="EMBL" id="MBB3149287.1"/>
    </source>
</evidence>
<dbReference type="Proteomes" id="UP000554520">
    <property type="component" value="Unassembled WGS sequence"/>
</dbReference>
<sequence>MHVKSVESHYIRAMLTSRKVMQRKCIDRKRSCTKPCAPTDVAGQADSPGNLS</sequence>
<keyword evidence="3" id="KW-1185">Reference proteome</keyword>
<name>A0A839UFF2_9HYPH</name>
<gene>
    <name evidence="2" type="ORF">FHS21_005739</name>
</gene>
<evidence type="ECO:0000256" key="1">
    <source>
        <dbReference type="SAM" id="MobiDB-lite"/>
    </source>
</evidence>
<organism evidence="2 3">
    <name type="scientific">Phyllobacterium trifolii</name>
    <dbReference type="NCBI Taxonomy" id="300193"/>
    <lineage>
        <taxon>Bacteria</taxon>
        <taxon>Pseudomonadati</taxon>
        <taxon>Pseudomonadota</taxon>
        <taxon>Alphaproteobacteria</taxon>
        <taxon>Hyphomicrobiales</taxon>
        <taxon>Phyllobacteriaceae</taxon>
        <taxon>Phyllobacterium</taxon>
    </lineage>
</organism>
<dbReference type="EMBL" id="JACHXN010000029">
    <property type="protein sequence ID" value="MBB3149287.1"/>
    <property type="molecule type" value="Genomic_DNA"/>
</dbReference>